<gene>
    <name evidence="2" type="ORF">DCO56_08685</name>
</gene>
<reference evidence="2 3" key="1">
    <citation type="submission" date="2018-04" db="EMBL/GenBank/DDBJ databases">
        <title>Sphingobacterium sp. M46 Genome.</title>
        <authorList>
            <person name="Cheng J."/>
            <person name="Li Y."/>
        </authorList>
    </citation>
    <scope>NUCLEOTIDE SEQUENCE [LARGE SCALE GENOMIC DNA]</scope>
    <source>
        <strain evidence="2 3">M46</strain>
    </source>
</reference>
<accession>A0A363NW94</accession>
<evidence type="ECO:0000313" key="3">
    <source>
        <dbReference type="Proteomes" id="UP000250831"/>
    </source>
</evidence>
<dbReference type="EMBL" id="QCXX01000002">
    <property type="protein sequence ID" value="PUV25010.1"/>
    <property type="molecule type" value="Genomic_DNA"/>
</dbReference>
<dbReference type="RefSeq" id="WP_108633342.1">
    <property type="nucleotide sequence ID" value="NZ_QCXX01000002.1"/>
</dbReference>
<dbReference type="InterPro" id="IPR025491">
    <property type="entry name" value="DUF4382"/>
</dbReference>
<dbReference type="AlphaFoldDB" id="A0A363NW94"/>
<organism evidence="2 3">
    <name type="scientific">Sphingobacterium athyrii</name>
    <dbReference type="NCBI Taxonomy" id="2152717"/>
    <lineage>
        <taxon>Bacteria</taxon>
        <taxon>Pseudomonadati</taxon>
        <taxon>Bacteroidota</taxon>
        <taxon>Sphingobacteriia</taxon>
        <taxon>Sphingobacteriales</taxon>
        <taxon>Sphingobacteriaceae</taxon>
        <taxon>Sphingobacterium</taxon>
    </lineage>
</organism>
<keyword evidence="3" id="KW-1185">Reference proteome</keyword>
<dbReference type="Proteomes" id="UP000250831">
    <property type="component" value="Unassembled WGS sequence"/>
</dbReference>
<evidence type="ECO:0000259" key="1">
    <source>
        <dbReference type="Pfam" id="PF14321"/>
    </source>
</evidence>
<proteinExistence type="predicted"/>
<sequence>MMTFVFNTKYVQLTARGMSAMLYLMSVVLLILLGSCHEDDSPAPEQAHLKVKVKSDGDQYDAVYLNILQLWTRTSAGGGKIEANKKLNILGIQKDSIIAGGLVPHGNIQEIMLKVVPAGNQIVIDGSPYPLEMPQGQFIAVNIAENKLLMPNETHTLMLDINLSDFIDETVNGKFVINPNITAVLD</sequence>
<name>A0A363NW94_9SPHI</name>
<evidence type="ECO:0000313" key="2">
    <source>
        <dbReference type="EMBL" id="PUV25010.1"/>
    </source>
</evidence>
<dbReference type="Pfam" id="PF14321">
    <property type="entry name" value="DUF4382"/>
    <property type="match status" value="1"/>
</dbReference>
<comment type="caution">
    <text evidence="2">The sequence shown here is derived from an EMBL/GenBank/DDBJ whole genome shotgun (WGS) entry which is preliminary data.</text>
</comment>
<protein>
    <recommendedName>
        <fullName evidence="1">DUF4382 domain-containing protein</fullName>
    </recommendedName>
</protein>
<feature type="domain" description="DUF4382" evidence="1">
    <location>
        <begin position="49"/>
        <end position="179"/>
    </location>
</feature>
<dbReference type="OrthoDB" id="706182at2"/>